<reference evidence="6" key="1">
    <citation type="submission" date="2016-10" db="EMBL/GenBank/DDBJ databases">
        <authorList>
            <person name="Varghese N."/>
            <person name="Submissions S."/>
        </authorList>
    </citation>
    <scope>NUCLEOTIDE SEQUENCE [LARGE SCALE GENOMIC DNA]</scope>
    <source>
        <strain evidence="6">S6-262</strain>
    </source>
</reference>
<dbReference type="InterPro" id="IPR029068">
    <property type="entry name" value="Glyas_Bleomycin-R_OHBP_Dase"/>
</dbReference>
<dbReference type="SUPFAM" id="SSF54593">
    <property type="entry name" value="Glyoxalase/Bleomycin resistance protein/Dihydroxybiphenyl dioxygenase"/>
    <property type="match status" value="1"/>
</dbReference>
<organism evidence="5 6">
    <name type="scientific">Sphingomonas gellani</name>
    <dbReference type="NCBI Taxonomy" id="1166340"/>
    <lineage>
        <taxon>Bacteria</taxon>
        <taxon>Pseudomonadati</taxon>
        <taxon>Pseudomonadota</taxon>
        <taxon>Alphaproteobacteria</taxon>
        <taxon>Sphingomonadales</taxon>
        <taxon>Sphingomonadaceae</taxon>
        <taxon>Sphingomonas</taxon>
    </lineage>
</organism>
<proteinExistence type="inferred from homology"/>
<keyword evidence="6" id="KW-1185">Reference proteome</keyword>
<gene>
    <name evidence="5" type="ORF">SAMN05192583_1546</name>
</gene>
<dbReference type="GO" id="GO:0046677">
    <property type="term" value="P:response to antibiotic"/>
    <property type="evidence" value="ECO:0007669"/>
    <property type="project" value="UniProtKB-KW"/>
</dbReference>
<dbReference type="PROSITE" id="PS51819">
    <property type="entry name" value="VOC"/>
    <property type="match status" value="1"/>
</dbReference>
<keyword evidence="3" id="KW-0046">Antibiotic resistance</keyword>
<dbReference type="InterPro" id="IPR037523">
    <property type="entry name" value="VOC_core"/>
</dbReference>
<dbReference type="EMBL" id="FOCF01000003">
    <property type="protein sequence ID" value="SEM92617.1"/>
    <property type="molecule type" value="Genomic_DNA"/>
</dbReference>
<comment type="similarity">
    <text evidence="1">Belongs to the bleomycin resistance protein family.</text>
</comment>
<dbReference type="STRING" id="1166340.SAMN05192583_1546"/>
<dbReference type="RefSeq" id="WP_093665102.1">
    <property type="nucleotide sequence ID" value="NZ_FOCF01000003.1"/>
</dbReference>
<protein>
    <recommendedName>
        <fullName evidence="2">Bleomycin resistance protein</fullName>
    </recommendedName>
</protein>
<dbReference type="OrthoDB" id="9803104at2"/>
<evidence type="ECO:0000313" key="6">
    <source>
        <dbReference type="Proteomes" id="UP000199206"/>
    </source>
</evidence>
<sequence length="125" mass="13815">MPTLGAPVPILRSFDADRTRAFYLDFLGFSLVFEHRFEPGLPLYMGVRHGNCVLHLSEHHGDCTPGSAIRVPVDDVVAYAAHLRSRAYANARPGEPQPTPWNTLEVTITDPAANRLTFFTESAHG</sequence>
<accession>A0A1H8CEU2</accession>
<dbReference type="Proteomes" id="UP000199206">
    <property type="component" value="Unassembled WGS sequence"/>
</dbReference>
<feature type="domain" description="VOC" evidence="4">
    <location>
        <begin position="3"/>
        <end position="121"/>
    </location>
</feature>
<evidence type="ECO:0000313" key="5">
    <source>
        <dbReference type="EMBL" id="SEM92617.1"/>
    </source>
</evidence>
<evidence type="ECO:0000256" key="1">
    <source>
        <dbReference type="ARBA" id="ARBA00011051"/>
    </source>
</evidence>
<evidence type="ECO:0000256" key="2">
    <source>
        <dbReference type="ARBA" id="ARBA00021572"/>
    </source>
</evidence>
<evidence type="ECO:0000256" key="3">
    <source>
        <dbReference type="ARBA" id="ARBA00023251"/>
    </source>
</evidence>
<dbReference type="CDD" id="cd08349">
    <property type="entry name" value="BLMA_like"/>
    <property type="match status" value="1"/>
</dbReference>
<evidence type="ECO:0000259" key="4">
    <source>
        <dbReference type="PROSITE" id="PS51819"/>
    </source>
</evidence>
<dbReference type="Pfam" id="PF19581">
    <property type="entry name" value="Glyoxalase_7"/>
    <property type="match status" value="1"/>
</dbReference>
<dbReference type="Gene3D" id="3.10.180.10">
    <property type="entry name" value="2,3-Dihydroxybiphenyl 1,2-Dioxygenase, domain 1"/>
    <property type="match status" value="1"/>
</dbReference>
<dbReference type="InterPro" id="IPR000335">
    <property type="entry name" value="Bleomycin-R"/>
</dbReference>
<dbReference type="AlphaFoldDB" id="A0A1H8CEU2"/>
<name>A0A1H8CEU2_9SPHN</name>